<dbReference type="STRING" id="4572.M7ZF33"/>
<keyword evidence="1" id="KW-0727">SH2 domain</keyword>
<dbReference type="AlphaFoldDB" id="M7ZF33"/>
<evidence type="ECO:0000256" key="1">
    <source>
        <dbReference type="ARBA" id="ARBA00022999"/>
    </source>
</evidence>
<dbReference type="InterPro" id="IPR013320">
    <property type="entry name" value="ConA-like_dom_sf"/>
</dbReference>
<accession>M7ZF33</accession>
<dbReference type="Gene3D" id="3.30.505.10">
    <property type="entry name" value="SH2 domain"/>
    <property type="match status" value="1"/>
</dbReference>
<sequence>MAAPAEPGGIEGYLGLRDVRVELDLGKARGGGEGGEGAGGGFAVCFWLYLSGSARPSPVILHQITAGDGNKLPFLALSEGNKLLLFPLLSLHKQAPSSSNSSPWTDTTYISAVNECPLEHWIHIGCEVTENVMRLHIDGDLVAEAHLCSLSSQLDNQDDAYQVCLLGNNGKVDGYVYNVQVLSMLGAIQEQYTENPPSKLSIDYSCCDGIEEGDDGIWCIVGGKASCRRNFMLEVVLTNAFGEHMNKDTQIVASLVYADNGALVEKSRDDAEPPLLIACEGLEYPAESRPLPILRGRALFKLKISQDLNTQLKAGLFQFFVGVHYLSSRYLRCNKMFGNLNLKYISAKKKEKAEMSIEAFVVAQYGPGFAQLSSKCDNKLFRVYFSTLHTRKYPFLEASSKPIRCISRGRPSRPLSAAKRTSSATVDEIHLFNNGQGLDRDGKANSCSLSHDQSSVACLHPSKFLKVEGDGTETHKMVSQSKQARKMVVEAQSVRTESTMSDSDSIDARSSWSGSDKDEAETLSDAMIFRYCLEGTYERSTFLKSAASSINVDDLITLANEVSLYSGCSHHRNQILISKQLLEEGAVTWSIISKNKERALWSSAVPEIMSKFMDIAHSTNRGLSEQDLEVLKGIAGCGADLGRNEFDRLWYWLYPVAVSLSKDKINSLWGCTAPAWIEGLITTEEAENALRSSRELLKKPGTFVLRFPTTRSWPHPDAGSLVVTYVGSDNSIHHRLLSLDVSDARAGSLQDLLLQEPELLQLGRQAH</sequence>
<protein>
    <submittedName>
        <fullName evidence="3">Uncharacterized protein</fullName>
    </submittedName>
</protein>
<dbReference type="eggNOG" id="ENOG502QRR2">
    <property type="taxonomic scope" value="Eukaryota"/>
</dbReference>
<dbReference type="PROSITE" id="PS50001">
    <property type="entry name" value="SH2"/>
    <property type="match status" value="1"/>
</dbReference>
<dbReference type="InterPro" id="IPR036860">
    <property type="entry name" value="SH2_dom_sf"/>
</dbReference>
<dbReference type="SUPFAM" id="SSF49899">
    <property type="entry name" value="Concanavalin A-like lectins/glucanases"/>
    <property type="match status" value="1"/>
</dbReference>
<dbReference type="EMBL" id="KD130127">
    <property type="protein sequence ID" value="EMS58677.1"/>
    <property type="molecule type" value="Genomic_DNA"/>
</dbReference>
<dbReference type="SUPFAM" id="SSF55550">
    <property type="entry name" value="SH2 domain"/>
    <property type="match status" value="1"/>
</dbReference>
<feature type="compositionally biased region" description="Polar residues" evidence="2">
    <location>
        <begin position="493"/>
        <end position="514"/>
    </location>
</feature>
<organism evidence="3">
    <name type="scientific">Triticum urartu</name>
    <name type="common">Red wild einkorn</name>
    <name type="synonym">Crithodium urartu</name>
    <dbReference type="NCBI Taxonomy" id="4572"/>
    <lineage>
        <taxon>Eukaryota</taxon>
        <taxon>Viridiplantae</taxon>
        <taxon>Streptophyta</taxon>
        <taxon>Embryophyta</taxon>
        <taxon>Tracheophyta</taxon>
        <taxon>Spermatophyta</taxon>
        <taxon>Magnoliopsida</taxon>
        <taxon>Liliopsida</taxon>
        <taxon>Poales</taxon>
        <taxon>Poaceae</taxon>
        <taxon>BOP clade</taxon>
        <taxon>Pooideae</taxon>
        <taxon>Triticodae</taxon>
        <taxon>Triticeae</taxon>
        <taxon>Triticinae</taxon>
        <taxon>Triticum</taxon>
    </lineage>
</organism>
<proteinExistence type="predicted"/>
<dbReference type="GO" id="GO:0003700">
    <property type="term" value="F:DNA-binding transcription factor activity"/>
    <property type="evidence" value="ECO:0007669"/>
    <property type="project" value="InterPro"/>
</dbReference>
<dbReference type="PANTHER" id="PTHR11801">
    <property type="entry name" value="SIGNAL TRANSDUCER AND ACTIVATOR OF TRANSCRIPTION"/>
    <property type="match status" value="1"/>
</dbReference>
<feature type="region of interest" description="Disordered" evidence="2">
    <location>
        <begin position="493"/>
        <end position="517"/>
    </location>
</feature>
<dbReference type="InterPro" id="IPR000980">
    <property type="entry name" value="SH2"/>
</dbReference>
<reference evidence="3" key="1">
    <citation type="journal article" date="2013" name="Nature">
        <title>Draft genome of the wheat A-genome progenitor Triticum urartu.</title>
        <authorList>
            <person name="Ling H.Q."/>
            <person name="Zhao S."/>
            <person name="Liu D."/>
            <person name="Wang J."/>
            <person name="Sun H."/>
            <person name="Zhang C."/>
            <person name="Fan H."/>
            <person name="Li D."/>
            <person name="Dong L."/>
            <person name="Tao Y."/>
            <person name="Gao C."/>
            <person name="Wu H."/>
            <person name="Li Y."/>
            <person name="Cui Y."/>
            <person name="Guo X."/>
            <person name="Zheng S."/>
            <person name="Wang B."/>
            <person name="Yu K."/>
            <person name="Liang Q."/>
            <person name="Yang W."/>
            <person name="Lou X."/>
            <person name="Chen J."/>
            <person name="Feng M."/>
            <person name="Jian J."/>
            <person name="Zhang X."/>
            <person name="Luo G."/>
            <person name="Jiang Y."/>
            <person name="Liu J."/>
            <person name="Wang Z."/>
            <person name="Sha Y."/>
            <person name="Zhang B."/>
            <person name="Wu H."/>
            <person name="Tang D."/>
            <person name="Shen Q."/>
            <person name="Xue P."/>
            <person name="Zou S."/>
            <person name="Wang X."/>
            <person name="Liu X."/>
            <person name="Wang F."/>
            <person name="Yang Y."/>
            <person name="An X."/>
            <person name="Dong Z."/>
            <person name="Zhang K."/>
            <person name="Zhang X."/>
            <person name="Luo M.C."/>
            <person name="Dvorak J."/>
            <person name="Tong Y."/>
            <person name="Wang J."/>
            <person name="Yang H."/>
            <person name="Li Z."/>
            <person name="Wang D."/>
            <person name="Zhang A."/>
            <person name="Wang J."/>
        </authorList>
    </citation>
    <scope>NUCLEOTIDE SEQUENCE</scope>
</reference>
<dbReference type="InterPro" id="IPR001217">
    <property type="entry name" value="STAT"/>
</dbReference>
<evidence type="ECO:0000313" key="3">
    <source>
        <dbReference type="EMBL" id="EMS58677.1"/>
    </source>
</evidence>
<evidence type="ECO:0000256" key="2">
    <source>
        <dbReference type="SAM" id="MobiDB-lite"/>
    </source>
</evidence>
<dbReference type="FunFam" id="3.30.505.10:FF:000086">
    <property type="entry name" value="SH2 domain protein B"/>
    <property type="match status" value="1"/>
</dbReference>
<gene>
    <name evidence="3" type="ORF">TRIUR3_13511</name>
</gene>
<name>M7ZF33_TRIUA</name>
<dbReference type="OMA" id="CYEYVTQ"/>
<dbReference type="GO" id="GO:0007165">
    <property type="term" value="P:signal transduction"/>
    <property type="evidence" value="ECO:0007669"/>
    <property type="project" value="InterPro"/>
</dbReference>